<dbReference type="Gene3D" id="1.10.1660.10">
    <property type="match status" value="1"/>
</dbReference>
<dbReference type="InterPro" id="IPR009061">
    <property type="entry name" value="DNA-bd_dom_put_sf"/>
</dbReference>
<dbReference type="InterPro" id="IPR036162">
    <property type="entry name" value="Resolvase-like_N_sf"/>
</dbReference>
<dbReference type="AlphaFoldDB" id="A0A397GZP8"/>
<dbReference type="Pfam" id="PF00376">
    <property type="entry name" value="MerR"/>
    <property type="match status" value="1"/>
</dbReference>
<feature type="domain" description="Resolvase/invertase-type recombinase catalytic" evidence="2">
    <location>
        <begin position="84"/>
        <end position="224"/>
    </location>
</feature>
<dbReference type="SUPFAM" id="SSF53041">
    <property type="entry name" value="Resolvase-like"/>
    <property type="match status" value="1"/>
</dbReference>
<dbReference type="STRING" id="1348612.A0A397GZP8"/>
<dbReference type="PANTHER" id="PTHR36172">
    <property type="match status" value="1"/>
</dbReference>
<dbReference type="PANTHER" id="PTHR36172:SF1">
    <property type="entry name" value="RESOLVASE-RELATED"/>
    <property type="match status" value="1"/>
</dbReference>
<protein>
    <recommendedName>
        <fullName evidence="2">Resolvase/invertase-type recombinase catalytic domain-containing protein</fullName>
    </recommendedName>
</protein>
<dbReference type="InterPro" id="IPR051491">
    <property type="entry name" value="Recombinase/Transposase-rel"/>
</dbReference>
<evidence type="ECO:0000313" key="3">
    <source>
        <dbReference type="EMBL" id="RHZ53540.1"/>
    </source>
</evidence>
<dbReference type="GO" id="GO:0003677">
    <property type="term" value="F:DNA binding"/>
    <property type="evidence" value="ECO:0007669"/>
    <property type="project" value="InterPro"/>
</dbReference>
<dbReference type="NCBIfam" id="NF033518">
    <property type="entry name" value="transpos_IS607"/>
    <property type="match status" value="1"/>
</dbReference>
<dbReference type="EMBL" id="PQFF01000388">
    <property type="protein sequence ID" value="RHZ53540.1"/>
    <property type="molecule type" value="Genomic_DNA"/>
</dbReference>
<dbReference type="InterPro" id="IPR006119">
    <property type="entry name" value="Resolv_N"/>
</dbReference>
<comment type="caution">
    <text evidence="3">The sequence shown here is derived from an EMBL/GenBank/DDBJ whole genome shotgun (WGS) entry which is preliminary data.</text>
</comment>
<dbReference type="Pfam" id="PF00239">
    <property type="entry name" value="Resolvase"/>
    <property type="match status" value="1"/>
</dbReference>
<organism evidence="3 4">
    <name type="scientific">Diversispora epigaea</name>
    <dbReference type="NCBI Taxonomy" id="1348612"/>
    <lineage>
        <taxon>Eukaryota</taxon>
        <taxon>Fungi</taxon>
        <taxon>Fungi incertae sedis</taxon>
        <taxon>Mucoromycota</taxon>
        <taxon>Glomeromycotina</taxon>
        <taxon>Glomeromycetes</taxon>
        <taxon>Diversisporales</taxon>
        <taxon>Diversisporaceae</taxon>
        <taxon>Diversispora</taxon>
    </lineage>
</organism>
<dbReference type="GO" id="GO:0000150">
    <property type="term" value="F:DNA strand exchange activity"/>
    <property type="evidence" value="ECO:0007669"/>
    <property type="project" value="InterPro"/>
</dbReference>
<evidence type="ECO:0000259" key="2">
    <source>
        <dbReference type="PROSITE" id="PS51736"/>
    </source>
</evidence>
<name>A0A397GZP8_9GLOM</name>
<dbReference type="InterPro" id="IPR048046">
    <property type="entry name" value="Transpos_IS607"/>
</dbReference>
<gene>
    <name evidence="3" type="ORF">Glove_441g61</name>
</gene>
<dbReference type="PROSITE" id="PS51736">
    <property type="entry name" value="RECOMBINASES_3"/>
    <property type="match status" value="1"/>
</dbReference>
<proteinExistence type="predicted"/>
<dbReference type="OrthoDB" id="2429643at2759"/>
<dbReference type="SMART" id="SM00857">
    <property type="entry name" value="Resolvase"/>
    <property type="match status" value="1"/>
</dbReference>
<feature type="region of interest" description="Disordered" evidence="1">
    <location>
        <begin position="206"/>
        <end position="234"/>
    </location>
</feature>
<evidence type="ECO:0000313" key="4">
    <source>
        <dbReference type="Proteomes" id="UP000266861"/>
    </source>
</evidence>
<sequence length="287" mass="31680">MHLSAHKATKKLGVSSDTLRRWLKQGKISATTSPSGTRLYDLSSLFPELATNNGGSGGVGRSNLATNNINNTNNAIANNSRPRNGFLYARVSNSKQKEDLEQQKQVLLSRFPNYELISDIGSGVNFKRPGLKHLLDYACRGLVSEVVITHRDRLCRFAFDLFQQIFSVHNVKLVVMFNESISNERELTKDIMAINAVFIEHQRQKGIDDNQDNGSGNNNVQQQQQSGQQGGISGIPGMSGMPLGIYPQPHHISNTIPNLQNIQNIQNIPLSPLETSTEIDGISEICL</sequence>
<keyword evidence="4" id="KW-1185">Reference proteome</keyword>
<reference evidence="3 4" key="1">
    <citation type="submission" date="2018-08" db="EMBL/GenBank/DDBJ databases">
        <title>Genome and evolution of the arbuscular mycorrhizal fungus Diversispora epigaea (formerly Glomus versiforme) and its bacterial endosymbionts.</title>
        <authorList>
            <person name="Sun X."/>
            <person name="Fei Z."/>
            <person name="Harrison M."/>
        </authorList>
    </citation>
    <scope>NUCLEOTIDE SEQUENCE [LARGE SCALE GENOMIC DNA]</scope>
    <source>
        <strain evidence="3 4">IT104</strain>
    </source>
</reference>
<dbReference type="InterPro" id="IPR000551">
    <property type="entry name" value="MerR-type_HTH_dom"/>
</dbReference>
<feature type="compositionally biased region" description="Low complexity" evidence="1">
    <location>
        <begin position="212"/>
        <end position="227"/>
    </location>
</feature>
<evidence type="ECO:0000256" key="1">
    <source>
        <dbReference type="SAM" id="MobiDB-lite"/>
    </source>
</evidence>
<dbReference type="Proteomes" id="UP000266861">
    <property type="component" value="Unassembled WGS sequence"/>
</dbReference>
<dbReference type="SUPFAM" id="SSF46955">
    <property type="entry name" value="Putative DNA-binding domain"/>
    <property type="match status" value="1"/>
</dbReference>
<dbReference type="Gene3D" id="3.40.50.1390">
    <property type="entry name" value="Resolvase, N-terminal catalytic domain"/>
    <property type="match status" value="1"/>
</dbReference>
<dbReference type="GO" id="GO:0006355">
    <property type="term" value="P:regulation of DNA-templated transcription"/>
    <property type="evidence" value="ECO:0007669"/>
    <property type="project" value="InterPro"/>
</dbReference>
<accession>A0A397GZP8</accession>